<name>A0A4R6UNB8_9GAMM</name>
<reference evidence="1 2" key="1">
    <citation type="submission" date="2019-03" db="EMBL/GenBank/DDBJ databases">
        <title>Genomic Encyclopedia of Type Strains, Phase IV (KMG-IV): sequencing the most valuable type-strain genomes for metagenomic binning, comparative biology and taxonomic classification.</title>
        <authorList>
            <person name="Goeker M."/>
        </authorList>
    </citation>
    <scope>NUCLEOTIDE SEQUENCE [LARGE SCALE GENOMIC DNA]</scope>
    <source>
        <strain evidence="1 2">DSM 103792</strain>
    </source>
</reference>
<comment type="caution">
    <text evidence="1">The sequence shown here is derived from an EMBL/GenBank/DDBJ whole genome shotgun (WGS) entry which is preliminary data.</text>
</comment>
<protein>
    <submittedName>
        <fullName evidence="1">Uncharacterized protein</fullName>
    </submittedName>
</protein>
<dbReference type="AlphaFoldDB" id="A0A4R6UNB8"/>
<dbReference type="InterPro" id="IPR046674">
    <property type="entry name" value="DUF6544"/>
</dbReference>
<dbReference type="EMBL" id="SNYM01000011">
    <property type="protein sequence ID" value="TDQ47099.1"/>
    <property type="molecule type" value="Genomic_DNA"/>
</dbReference>
<sequence length="278" mass="32166">MAYFITASLLAIVALLLLALMVLRLYDTWQDQREWRRLQHQQAIDPARFDPQRLSNQAEPVQRFFRFAIAPGTPLFTVAEINMVGEFSLGSKERPAYRPMRAKQILAAPHGFVWRLRLPGISGSDSQRWTRFRLFGLIPVAHVGGNDNHRRSAFGRYIAEALFWTPAALLPSDNVTWQAMTHHRCRVTVRHQGLEQSIDLQIDDEGRPQAIKFQRWSNANDDKQFRLQPFGGYLSDFRYVQGFQLPFRVEAGNQFDTEHYFPFFKAELTSVRFPGLSP</sequence>
<dbReference type="RefSeq" id="WP_133591278.1">
    <property type="nucleotide sequence ID" value="NZ_CP037953.1"/>
</dbReference>
<gene>
    <name evidence="1" type="ORF">EV696_11127</name>
</gene>
<dbReference type="OrthoDB" id="3671061at2"/>
<keyword evidence="2" id="KW-1185">Reference proteome</keyword>
<evidence type="ECO:0000313" key="1">
    <source>
        <dbReference type="EMBL" id="TDQ47099.1"/>
    </source>
</evidence>
<dbReference type="Proteomes" id="UP000295375">
    <property type="component" value="Unassembled WGS sequence"/>
</dbReference>
<organism evidence="1 2">
    <name type="scientific">Permianibacter aggregans</name>
    <dbReference type="NCBI Taxonomy" id="1510150"/>
    <lineage>
        <taxon>Bacteria</taxon>
        <taxon>Pseudomonadati</taxon>
        <taxon>Pseudomonadota</taxon>
        <taxon>Gammaproteobacteria</taxon>
        <taxon>Pseudomonadales</taxon>
        <taxon>Pseudomonadaceae</taxon>
        <taxon>Permianibacter</taxon>
    </lineage>
</organism>
<accession>A0A4R6UNB8</accession>
<evidence type="ECO:0000313" key="2">
    <source>
        <dbReference type="Proteomes" id="UP000295375"/>
    </source>
</evidence>
<proteinExistence type="predicted"/>
<dbReference type="Pfam" id="PF20181">
    <property type="entry name" value="DUF6544"/>
    <property type="match status" value="1"/>
</dbReference>